<protein>
    <recommendedName>
        <fullName evidence="2">histidine--tRNA ligase</fullName>
        <ecNumber evidence="2">6.1.1.21</ecNumber>
    </recommendedName>
</protein>
<dbReference type="SUPFAM" id="SSF52954">
    <property type="entry name" value="Class II aaRS ABD-related"/>
    <property type="match status" value="1"/>
</dbReference>
<evidence type="ECO:0000259" key="7">
    <source>
        <dbReference type="PROSITE" id="PS50862"/>
    </source>
</evidence>
<dbReference type="Gene3D" id="3.40.50.800">
    <property type="entry name" value="Anticodon-binding domain"/>
    <property type="match status" value="1"/>
</dbReference>
<evidence type="ECO:0000256" key="6">
    <source>
        <dbReference type="SAM" id="MobiDB-lite"/>
    </source>
</evidence>
<dbReference type="InterPro" id="IPR006195">
    <property type="entry name" value="aa-tRNA-synth_II"/>
</dbReference>
<dbReference type="SUPFAM" id="SSF55681">
    <property type="entry name" value="Class II aaRS and biotin synthetases"/>
    <property type="match status" value="1"/>
</dbReference>
<dbReference type="InterPro" id="IPR045864">
    <property type="entry name" value="aa-tRNA-synth_II/BPL/LPL"/>
</dbReference>
<gene>
    <name evidence="8" type="primary">HTS1</name>
    <name evidence="8" type="ORF">AAF712_000454</name>
</gene>
<evidence type="ECO:0000256" key="3">
    <source>
        <dbReference type="ARBA" id="ARBA00022741"/>
    </source>
</evidence>
<evidence type="ECO:0000313" key="8">
    <source>
        <dbReference type="EMBL" id="KAL0072691.1"/>
    </source>
</evidence>
<keyword evidence="8" id="KW-0436">Ligase</keyword>
<dbReference type="Proteomes" id="UP001437256">
    <property type="component" value="Unassembled WGS sequence"/>
</dbReference>
<dbReference type="PANTHER" id="PTHR11476:SF7">
    <property type="entry name" value="HISTIDINE--TRNA LIGASE"/>
    <property type="match status" value="1"/>
</dbReference>
<dbReference type="EMBL" id="JBBXMP010000001">
    <property type="protein sequence ID" value="KAL0072691.1"/>
    <property type="molecule type" value="Genomic_DNA"/>
</dbReference>
<dbReference type="EC" id="6.1.1.21" evidence="2"/>
<evidence type="ECO:0000256" key="2">
    <source>
        <dbReference type="ARBA" id="ARBA00012815"/>
    </source>
</evidence>
<dbReference type="Gene3D" id="3.30.930.10">
    <property type="entry name" value="Bira Bifunctional Protein, Domain 2"/>
    <property type="match status" value="1"/>
</dbReference>
<dbReference type="CDD" id="cd00773">
    <property type="entry name" value="HisRS-like_core"/>
    <property type="match status" value="1"/>
</dbReference>
<keyword evidence="3" id="KW-0547">Nucleotide-binding</keyword>
<feature type="compositionally biased region" description="Acidic residues" evidence="6">
    <location>
        <begin position="415"/>
        <end position="424"/>
    </location>
</feature>
<proteinExistence type="inferred from homology"/>
<evidence type="ECO:0000256" key="5">
    <source>
        <dbReference type="SAM" id="Coils"/>
    </source>
</evidence>
<comment type="similarity">
    <text evidence="1">Belongs to the class-II aminoacyl-tRNA synthetase family.</text>
</comment>
<comment type="caution">
    <text evidence="8">The sequence shown here is derived from an EMBL/GenBank/DDBJ whole genome shotgun (WGS) entry which is preliminary data.</text>
</comment>
<feature type="coiled-coil region" evidence="5">
    <location>
        <begin position="4"/>
        <end position="52"/>
    </location>
</feature>
<reference evidence="8 9" key="1">
    <citation type="submission" date="2024-05" db="EMBL/GenBank/DDBJ databases">
        <title>A draft genome resource for the thread blight pathogen Marasmius tenuissimus strain MS-2.</title>
        <authorList>
            <person name="Yulfo-Soto G.E."/>
            <person name="Baruah I.K."/>
            <person name="Amoako-Attah I."/>
            <person name="Bukari Y."/>
            <person name="Meinhardt L.W."/>
            <person name="Bailey B.A."/>
            <person name="Cohen S.P."/>
        </authorList>
    </citation>
    <scope>NUCLEOTIDE SEQUENCE [LARGE SCALE GENOMIC DNA]</scope>
    <source>
        <strain evidence="8 9">MS-2</strain>
    </source>
</reference>
<sequence>MASLQSLEQELTTYNAKYNELRLKPDTDPAALEEVRKKLGELKKTIGQAKAAASGGKDAEKKKERERLLLKTAKVRTKRVPRVPANSYSGLGLHLSTQGTRDYGPAEMYCREHVERIVKEVFTSFGGACLDTPVFERKDVLTGKYGEDQKLIFDLMDQGGEQLALRYDHTVPLGRYLAMMGSNITQHKLWQIGKVYRRDQPVMSKGRMREFSQADFDISGNWDSMIPDAEILSLLHTILTRLDLGEFTIKLNNRKILDGIFEVCGVPAEKIRTISSAVDKLDKLPWSEVKKEMTEEKGLDPAVADKIGEYVKHKGGLALLEQLRSDTTLTANARAKEGIEEMGLLFTLLDAYGVLEKISFDLSLARGLDYYTGIIYEAIVEASAPPGFKANAEAGSPEDSTSAKKKSKKPKQSGGEEDEEEVDESQVGVGSIAAGGRYDGLVGMFASAAAGADKKAANKGGVPCVGVSIGLDRIFALVYPKWIEQGKRNKDTMVYVMAAGDGLLAERIKLVRALREAGIKTDFLAKNKPKLPTQFAAGEKDEVPFAVILGESELKEGLVTVKEQRWEMVDGKKAKIVTEGSEKGEKVRRDELVAWLKSRDLWKRWEA</sequence>
<name>A0ABR3AH23_9AGAR</name>
<comment type="catalytic activity">
    <reaction evidence="4">
        <text>tRNA(His) + L-histidine + ATP = L-histidyl-tRNA(His) + AMP + diphosphate + H(+)</text>
        <dbReference type="Rhea" id="RHEA:17313"/>
        <dbReference type="Rhea" id="RHEA-COMP:9665"/>
        <dbReference type="Rhea" id="RHEA-COMP:9689"/>
        <dbReference type="ChEBI" id="CHEBI:15378"/>
        <dbReference type="ChEBI" id="CHEBI:30616"/>
        <dbReference type="ChEBI" id="CHEBI:33019"/>
        <dbReference type="ChEBI" id="CHEBI:57595"/>
        <dbReference type="ChEBI" id="CHEBI:78442"/>
        <dbReference type="ChEBI" id="CHEBI:78527"/>
        <dbReference type="ChEBI" id="CHEBI:456215"/>
        <dbReference type="EC" id="6.1.1.21"/>
    </reaction>
</comment>
<evidence type="ECO:0000313" key="9">
    <source>
        <dbReference type="Proteomes" id="UP001437256"/>
    </source>
</evidence>
<dbReference type="PROSITE" id="PS50862">
    <property type="entry name" value="AA_TRNA_LIGASE_II"/>
    <property type="match status" value="1"/>
</dbReference>
<keyword evidence="9" id="KW-1185">Reference proteome</keyword>
<feature type="domain" description="Aminoacyl-transfer RNA synthetases class-II family profile" evidence="7">
    <location>
        <begin position="98"/>
        <end position="479"/>
    </location>
</feature>
<feature type="region of interest" description="Disordered" evidence="6">
    <location>
        <begin position="390"/>
        <end position="427"/>
    </location>
</feature>
<keyword evidence="8" id="KW-0030">Aminoacyl-tRNA synthetase</keyword>
<dbReference type="InterPro" id="IPR041715">
    <property type="entry name" value="HisRS-like_core"/>
</dbReference>
<accession>A0ABR3AH23</accession>
<evidence type="ECO:0000256" key="4">
    <source>
        <dbReference type="ARBA" id="ARBA00047639"/>
    </source>
</evidence>
<dbReference type="Pfam" id="PF03129">
    <property type="entry name" value="HGTP_anticodon"/>
    <property type="match status" value="1"/>
</dbReference>
<dbReference type="InterPro" id="IPR036621">
    <property type="entry name" value="Anticodon-bd_dom_sf"/>
</dbReference>
<keyword evidence="5" id="KW-0175">Coiled coil</keyword>
<dbReference type="PANTHER" id="PTHR11476">
    <property type="entry name" value="HISTIDYL-TRNA SYNTHETASE"/>
    <property type="match status" value="1"/>
</dbReference>
<dbReference type="GO" id="GO:0004821">
    <property type="term" value="F:histidine-tRNA ligase activity"/>
    <property type="evidence" value="ECO:0007669"/>
    <property type="project" value="UniProtKB-EC"/>
</dbReference>
<dbReference type="InterPro" id="IPR004154">
    <property type="entry name" value="Anticodon-bd"/>
</dbReference>
<organism evidence="8 9">
    <name type="scientific">Marasmius tenuissimus</name>
    <dbReference type="NCBI Taxonomy" id="585030"/>
    <lineage>
        <taxon>Eukaryota</taxon>
        <taxon>Fungi</taxon>
        <taxon>Dikarya</taxon>
        <taxon>Basidiomycota</taxon>
        <taxon>Agaricomycotina</taxon>
        <taxon>Agaricomycetes</taxon>
        <taxon>Agaricomycetidae</taxon>
        <taxon>Agaricales</taxon>
        <taxon>Marasmiineae</taxon>
        <taxon>Marasmiaceae</taxon>
        <taxon>Marasmius</taxon>
    </lineage>
</organism>
<evidence type="ECO:0000256" key="1">
    <source>
        <dbReference type="ARBA" id="ARBA00008226"/>
    </source>
</evidence>
<dbReference type="Pfam" id="PF13393">
    <property type="entry name" value="tRNA-synt_His"/>
    <property type="match status" value="1"/>
</dbReference>